<dbReference type="Proteomes" id="UP000372890">
    <property type="component" value="Unassembled WGS sequence"/>
</dbReference>
<reference evidence="1 2" key="1">
    <citation type="submission" date="2019-03" db="EMBL/GenBank/DDBJ databases">
        <authorList>
            <consortium name="Pathogen Informatics"/>
        </authorList>
    </citation>
    <scope>NUCLEOTIDE SEQUENCE [LARGE SCALE GENOMIC DNA]</scope>
    <source>
        <strain evidence="1 2">NCTC9001</strain>
    </source>
</reference>
<accession>A0A484WRW0</accession>
<sequence length="108" mass="12532">MLNSHDICELIPIADYRTINALPRILSANNANKLAELEHSRLSAELMSSKSKHVVAAQWWRAPLSWNGWMQRQTPFRYSPLPEAVFFLHMDDEESEARFYSRTGDKRA</sequence>
<name>A0A484WRW0_ECOLX</name>
<evidence type="ECO:0000313" key="1">
    <source>
        <dbReference type="EMBL" id="VFS13812.1"/>
    </source>
</evidence>
<dbReference type="AlphaFoldDB" id="A0A484WRW0"/>
<protein>
    <submittedName>
        <fullName evidence="1">Putative CRISPR-associated helicase</fullName>
    </submittedName>
</protein>
<proteinExistence type="predicted"/>
<dbReference type="EMBL" id="CAADIS010000003">
    <property type="protein sequence ID" value="VFS13812.1"/>
    <property type="molecule type" value="Genomic_DNA"/>
</dbReference>
<gene>
    <name evidence="1" type="ORF">NCTC9001_01270</name>
</gene>
<evidence type="ECO:0000313" key="2">
    <source>
        <dbReference type="Proteomes" id="UP000372890"/>
    </source>
</evidence>
<organism evidence="1 2">
    <name type="scientific">Escherichia coli</name>
    <dbReference type="NCBI Taxonomy" id="562"/>
    <lineage>
        <taxon>Bacteria</taxon>
        <taxon>Pseudomonadati</taxon>
        <taxon>Pseudomonadota</taxon>
        <taxon>Gammaproteobacteria</taxon>
        <taxon>Enterobacterales</taxon>
        <taxon>Enterobacteriaceae</taxon>
        <taxon>Escherichia</taxon>
    </lineage>
</organism>